<proteinExistence type="predicted"/>
<comment type="caution">
    <text evidence="2">The sequence shown here is derived from an EMBL/GenBank/DDBJ whole genome shotgun (WGS) entry which is preliminary data.</text>
</comment>
<evidence type="ECO:0000313" key="4">
    <source>
        <dbReference type="Proteomes" id="UP000663828"/>
    </source>
</evidence>
<dbReference type="EMBL" id="CAJNOJ010000567">
    <property type="protein sequence ID" value="CAF1486546.1"/>
    <property type="molecule type" value="Genomic_DNA"/>
</dbReference>
<evidence type="ECO:0000256" key="1">
    <source>
        <dbReference type="SAM" id="MobiDB-lite"/>
    </source>
</evidence>
<keyword evidence="4" id="KW-1185">Reference proteome</keyword>
<protein>
    <submittedName>
        <fullName evidence="2">Uncharacterized protein</fullName>
    </submittedName>
</protein>
<dbReference type="Proteomes" id="UP000663852">
    <property type="component" value="Unassembled WGS sequence"/>
</dbReference>
<feature type="region of interest" description="Disordered" evidence="1">
    <location>
        <begin position="131"/>
        <end position="167"/>
    </location>
</feature>
<name>A0A815SAX6_ADIRI</name>
<gene>
    <name evidence="2" type="ORF">EDS130_LOCUS41754</name>
    <name evidence="3" type="ORF">XAT740_LOCUS46644</name>
</gene>
<dbReference type="EMBL" id="CAJNOR010006307">
    <property type="protein sequence ID" value="CAF1591688.1"/>
    <property type="molecule type" value="Genomic_DNA"/>
</dbReference>
<evidence type="ECO:0000313" key="2">
    <source>
        <dbReference type="EMBL" id="CAF1486546.1"/>
    </source>
</evidence>
<evidence type="ECO:0000313" key="5">
    <source>
        <dbReference type="Proteomes" id="UP000663852"/>
    </source>
</evidence>
<accession>A0A815SAX6</accession>
<reference evidence="2" key="1">
    <citation type="submission" date="2021-02" db="EMBL/GenBank/DDBJ databases">
        <authorList>
            <person name="Nowell W R."/>
        </authorList>
    </citation>
    <scope>NUCLEOTIDE SEQUENCE</scope>
</reference>
<sequence>MLPLGTILVPASEYMVVPVSQFYIVPMLQQVPNPNDCVFTMQQTTPVLWTNVSNSSLNDHENNTIQRSTIYPITSADDLSYTNMENMNNSYDIHDTPYDLIDDDDDNETSIYYLSDSDNSDIVYLNSSSDMSISNISDTDNDDDHDDEVDDYVDNDDDEPITGGYWL</sequence>
<dbReference type="Proteomes" id="UP000663828">
    <property type="component" value="Unassembled WGS sequence"/>
</dbReference>
<organism evidence="2 5">
    <name type="scientific">Adineta ricciae</name>
    <name type="common">Rotifer</name>
    <dbReference type="NCBI Taxonomy" id="249248"/>
    <lineage>
        <taxon>Eukaryota</taxon>
        <taxon>Metazoa</taxon>
        <taxon>Spiralia</taxon>
        <taxon>Gnathifera</taxon>
        <taxon>Rotifera</taxon>
        <taxon>Eurotatoria</taxon>
        <taxon>Bdelloidea</taxon>
        <taxon>Adinetida</taxon>
        <taxon>Adinetidae</taxon>
        <taxon>Adineta</taxon>
    </lineage>
</organism>
<evidence type="ECO:0000313" key="3">
    <source>
        <dbReference type="EMBL" id="CAF1591688.1"/>
    </source>
</evidence>
<feature type="compositionally biased region" description="Acidic residues" evidence="1">
    <location>
        <begin position="139"/>
        <end position="160"/>
    </location>
</feature>
<dbReference type="AlphaFoldDB" id="A0A815SAX6"/>